<name>A0AAN9MTY2_CANGL</name>
<evidence type="ECO:0000313" key="1">
    <source>
        <dbReference type="EMBL" id="KAK7358494.1"/>
    </source>
</evidence>
<dbReference type="Proteomes" id="UP001367508">
    <property type="component" value="Unassembled WGS sequence"/>
</dbReference>
<proteinExistence type="predicted"/>
<reference evidence="1 2" key="1">
    <citation type="submission" date="2024-01" db="EMBL/GenBank/DDBJ databases">
        <title>The genomes of 5 underutilized Papilionoideae crops provide insights into root nodulation and disease resistanc.</title>
        <authorList>
            <person name="Jiang F."/>
        </authorList>
    </citation>
    <scope>NUCLEOTIDE SEQUENCE [LARGE SCALE GENOMIC DNA]</scope>
    <source>
        <strain evidence="1">LVBAO_FW01</strain>
        <tissue evidence="1">Leaves</tissue>
    </source>
</reference>
<accession>A0AAN9MTY2</accession>
<dbReference type="EMBL" id="JAYMYQ010000001">
    <property type="protein sequence ID" value="KAK7358494.1"/>
    <property type="molecule type" value="Genomic_DNA"/>
</dbReference>
<gene>
    <name evidence="1" type="ORF">VNO77_00422</name>
</gene>
<evidence type="ECO:0000313" key="2">
    <source>
        <dbReference type="Proteomes" id="UP001367508"/>
    </source>
</evidence>
<organism evidence="1 2">
    <name type="scientific">Canavalia gladiata</name>
    <name type="common">Sword bean</name>
    <name type="synonym">Dolichos gladiatus</name>
    <dbReference type="NCBI Taxonomy" id="3824"/>
    <lineage>
        <taxon>Eukaryota</taxon>
        <taxon>Viridiplantae</taxon>
        <taxon>Streptophyta</taxon>
        <taxon>Embryophyta</taxon>
        <taxon>Tracheophyta</taxon>
        <taxon>Spermatophyta</taxon>
        <taxon>Magnoliopsida</taxon>
        <taxon>eudicotyledons</taxon>
        <taxon>Gunneridae</taxon>
        <taxon>Pentapetalae</taxon>
        <taxon>rosids</taxon>
        <taxon>fabids</taxon>
        <taxon>Fabales</taxon>
        <taxon>Fabaceae</taxon>
        <taxon>Papilionoideae</taxon>
        <taxon>50 kb inversion clade</taxon>
        <taxon>NPAAA clade</taxon>
        <taxon>indigoferoid/millettioid clade</taxon>
        <taxon>Phaseoleae</taxon>
        <taxon>Canavalia</taxon>
    </lineage>
</organism>
<keyword evidence="2" id="KW-1185">Reference proteome</keyword>
<protein>
    <submittedName>
        <fullName evidence="1">Uncharacterized protein</fullName>
    </submittedName>
</protein>
<dbReference type="AlphaFoldDB" id="A0AAN9MTY2"/>
<sequence length="93" mass="10311">MQHILAVPSNYSNNFLSPASKFLLPSNFSGELGSKELAKETSFLLILRQVYNEIDASICFPVDMSKLSLLVSNETMTSNFLLAPEDQAINIEL</sequence>
<comment type="caution">
    <text evidence="1">The sequence shown here is derived from an EMBL/GenBank/DDBJ whole genome shotgun (WGS) entry which is preliminary data.</text>
</comment>